<dbReference type="Gene3D" id="3.30.9.10">
    <property type="entry name" value="D-Amino Acid Oxidase, subunit A, domain 2"/>
    <property type="match status" value="1"/>
</dbReference>
<dbReference type="PANTHER" id="PTHR13847">
    <property type="entry name" value="SARCOSINE DEHYDROGENASE-RELATED"/>
    <property type="match status" value="1"/>
</dbReference>
<sequence>MGAIISTLRSLRLALAILLQQIFVDDVSTRLLVSPGLPLPNPTTSFWLLPESRTLKRIQSPSLPARADIVVIGCGITATALLRELYRQNPALNIVVLEARGVCTGATGRNGGHIFEGPHNEYPRLKSTFGGDAAARIIHFRLRHLEEIRAAIHEEGAECLARSEVREVAGTEVYFDDSTIEEGVGKLRQWKADLPEMAREWDHVDAETAKKELHIPDAAGAISGPCGALWPYRMCTSILERLVREQPDRLKIESYTPVESISYDPSTSTYSIATPRGVVTTPTVVHTTNGWASHLIPGFRGKVFPMQGQMCEFALLYLSLHNSTRPTTSTVNPDGTATISNGEMMFGGAWAQTGNNGMDVVGSADDTKLNYLAAGHLSGLLPYVFGSGVTKGATRAWEGAAVKNMWTGVLGMSADCMPWVGKLPTAISARGQPKNGSVELQGEGEGSVKTGEWCAVGFTGEGMVNCWGSATALARMLLGEDQGGRNVAMTEQRVRAAKGEAEVKSWSERPLEEWFPAQFLVSQARVKKADPVDMFDSMGR</sequence>
<dbReference type="AlphaFoldDB" id="W7HXR2"/>
<keyword evidence="4" id="KW-1185">Reference proteome</keyword>
<dbReference type="GO" id="GO:0005737">
    <property type="term" value="C:cytoplasm"/>
    <property type="evidence" value="ECO:0007669"/>
    <property type="project" value="TreeGrafter"/>
</dbReference>
<evidence type="ECO:0000313" key="4">
    <source>
        <dbReference type="Proteomes" id="UP000024837"/>
    </source>
</evidence>
<dbReference type="Proteomes" id="UP000024837">
    <property type="component" value="Unassembled WGS sequence"/>
</dbReference>
<dbReference type="SUPFAM" id="SSF51905">
    <property type="entry name" value="FAD/NAD(P)-binding domain"/>
    <property type="match status" value="1"/>
</dbReference>
<keyword evidence="1" id="KW-0732">Signal</keyword>
<dbReference type="OrthoDB" id="429143at2759"/>
<dbReference type="InterPro" id="IPR006076">
    <property type="entry name" value="FAD-dep_OxRdtase"/>
</dbReference>
<evidence type="ECO:0000313" key="3">
    <source>
        <dbReference type="EMBL" id="EWC44942.1"/>
    </source>
</evidence>
<proteinExistence type="predicted"/>
<organism evidence="3 4">
    <name type="scientific">Drechslerella stenobrocha 248</name>
    <dbReference type="NCBI Taxonomy" id="1043628"/>
    <lineage>
        <taxon>Eukaryota</taxon>
        <taxon>Fungi</taxon>
        <taxon>Dikarya</taxon>
        <taxon>Ascomycota</taxon>
        <taxon>Pezizomycotina</taxon>
        <taxon>Orbiliomycetes</taxon>
        <taxon>Orbiliales</taxon>
        <taxon>Orbiliaceae</taxon>
        <taxon>Drechslerella</taxon>
    </lineage>
</organism>
<evidence type="ECO:0000256" key="1">
    <source>
        <dbReference type="SAM" id="SignalP"/>
    </source>
</evidence>
<feature type="signal peptide" evidence="1">
    <location>
        <begin position="1"/>
        <end position="29"/>
    </location>
</feature>
<dbReference type="Gene3D" id="3.50.50.60">
    <property type="entry name" value="FAD/NAD(P)-binding domain"/>
    <property type="match status" value="1"/>
</dbReference>
<dbReference type="HOGENOM" id="CLU_022730_2_1_1"/>
<dbReference type="InterPro" id="IPR036188">
    <property type="entry name" value="FAD/NAD-bd_sf"/>
</dbReference>
<name>W7HXR2_9PEZI</name>
<dbReference type="EMBL" id="KI966433">
    <property type="protein sequence ID" value="EWC44942.1"/>
    <property type="molecule type" value="Genomic_DNA"/>
</dbReference>
<feature type="chain" id="PRO_5004893247" description="FAD dependent oxidoreductase domain-containing protein" evidence="1">
    <location>
        <begin position="30"/>
        <end position="540"/>
    </location>
</feature>
<feature type="domain" description="FAD dependent oxidoreductase" evidence="2">
    <location>
        <begin position="68"/>
        <end position="475"/>
    </location>
</feature>
<protein>
    <recommendedName>
        <fullName evidence="2">FAD dependent oxidoreductase domain-containing protein</fullName>
    </recommendedName>
</protein>
<evidence type="ECO:0000259" key="2">
    <source>
        <dbReference type="Pfam" id="PF01266"/>
    </source>
</evidence>
<gene>
    <name evidence="3" type="ORF">DRE_01001</name>
</gene>
<dbReference type="Pfam" id="PF01266">
    <property type="entry name" value="DAO"/>
    <property type="match status" value="1"/>
</dbReference>
<dbReference type="PANTHER" id="PTHR13847:SF213">
    <property type="entry name" value="DEPENDENT OXIDOREDUCTASE, PUTATIVE-RELATED"/>
    <property type="match status" value="1"/>
</dbReference>
<accession>W7HXR2</accession>
<reference evidence="3 4" key="1">
    <citation type="submission" date="2013-05" db="EMBL/GenBank/DDBJ databases">
        <title>Drechslerella stenobrocha genome reveals carnivorous origination and mechanical trapping mechanism of predatory fungi.</title>
        <authorList>
            <person name="Liu X."/>
            <person name="Zhang W."/>
            <person name="Liu K."/>
        </authorList>
    </citation>
    <scope>NUCLEOTIDE SEQUENCE [LARGE SCALE GENOMIC DNA]</scope>
    <source>
        <strain evidence="3 4">248</strain>
    </source>
</reference>